<dbReference type="AlphaFoldDB" id="A0A4Y2MS71"/>
<evidence type="ECO:0000313" key="1">
    <source>
        <dbReference type="EMBL" id="GBN29389.1"/>
    </source>
</evidence>
<dbReference type="Proteomes" id="UP000499080">
    <property type="component" value="Unassembled WGS sequence"/>
</dbReference>
<dbReference type="OrthoDB" id="10363211at2759"/>
<evidence type="ECO:0000313" key="2">
    <source>
        <dbReference type="Proteomes" id="UP000499080"/>
    </source>
</evidence>
<protein>
    <submittedName>
        <fullName evidence="1">Uncharacterized protein</fullName>
    </submittedName>
</protein>
<reference evidence="1 2" key="1">
    <citation type="journal article" date="2019" name="Sci. Rep.">
        <title>Orb-weaving spider Araneus ventricosus genome elucidates the spidroin gene catalogue.</title>
        <authorList>
            <person name="Kono N."/>
            <person name="Nakamura H."/>
            <person name="Ohtoshi R."/>
            <person name="Moran D.A.P."/>
            <person name="Shinohara A."/>
            <person name="Yoshida Y."/>
            <person name="Fujiwara M."/>
            <person name="Mori M."/>
            <person name="Tomita M."/>
            <person name="Arakawa K."/>
        </authorList>
    </citation>
    <scope>NUCLEOTIDE SEQUENCE [LARGE SCALE GENOMIC DNA]</scope>
</reference>
<accession>A0A4Y2MS71</accession>
<organism evidence="1 2">
    <name type="scientific">Araneus ventricosus</name>
    <name type="common">Orbweaver spider</name>
    <name type="synonym">Epeira ventricosa</name>
    <dbReference type="NCBI Taxonomy" id="182803"/>
    <lineage>
        <taxon>Eukaryota</taxon>
        <taxon>Metazoa</taxon>
        <taxon>Ecdysozoa</taxon>
        <taxon>Arthropoda</taxon>
        <taxon>Chelicerata</taxon>
        <taxon>Arachnida</taxon>
        <taxon>Araneae</taxon>
        <taxon>Araneomorphae</taxon>
        <taxon>Entelegynae</taxon>
        <taxon>Araneoidea</taxon>
        <taxon>Araneidae</taxon>
        <taxon>Araneus</taxon>
    </lineage>
</organism>
<sequence>MYDSNEDVFDFIHMHLSIQRQKNRMEKLNGECEHKYVIQNDDGWYVCQTCGEELMYDPNKPPVDLKQLCLESALKRRRESKMKNLTKWLGMYNIPFEEELLDEFYSFILKYEELFPERKNLISKDDILFHMLRKRDYQVPLKLPKLMKTLARN</sequence>
<name>A0A4Y2MS71_ARAVE</name>
<gene>
    <name evidence="1" type="ORF">AVEN_174585_1</name>
</gene>
<dbReference type="EMBL" id="BGPR01007767">
    <property type="protein sequence ID" value="GBN29389.1"/>
    <property type="molecule type" value="Genomic_DNA"/>
</dbReference>
<comment type="caution">
    <text evidence="1">The sequence shown here is derived from an EMBL/GenBank/DDBJ whole genome shotgun (WGS) entry which is preliminary data.</text>
</comment>
<proteinExistence type="predicted"/>
<keyword evidence="2" id="KW-1185">Reference proteome</keyword>